<evidence type="ECO:0000313" key="3">
    <source>
        <dbReference type="Proteomes" id="UP000813461"/>
    </source>
</evidence>
<name>A0A8K0VZY3_9PLEO</name>
<sequence>MQPYSYHRLAKHTIRLLGLQDTTSPTFSGTLKTFNLSEAPGYYCLSYTWGTQSEDVEIHIDKQKLFVRPSLVDTLHRLQDLAANGSSSDLKVEWVWIDRICVNQDDVEERSEQVKYMGTIYSQGIRTIIWAGNDQDGCTAAWELIDQIYDLCLSENPQAKYLADIPLRMYSDQNHEKSRLPPWNDKLWEHLRRLFTLPWFTRTWIIQEVALSAKDPVILHGKHMHSWERLGWSASWLRRNGYLRLSQIPDQLQNCDTISNIRRSRELWRLDALIATTSVKFKSSDQRDKIYGLLGLAAENRGIGGLPIALSPDYKLEVWEVYTKVVIYFLREYRSLSMLTMASGIWGDKARAQHTYQYPLLPSWVPNWSDCCVSNSEHTKGFSWLFYSATGDATRLGFPEHSDASAGLPATILDSCHESVLRLNGLSADSIVSAVPFNEESQVTEQESILTAWKLAVQSPCKTKASERIVSFIKASTAEQHRLSGRSAEQIQADGAAYLLNILAMDILQEKETVSQSGNQEMLEALKTISNGGDQASYLSLARNFCHNRSFVVTENGRVGIGPLGTRPGDLVAVIFGGGVPYIIRQEGSSFLVVGETYIYGLMSGEAIEEWRKGQLEEKALEFR</sequence>
<feature type="domain" description="Heterokaryon incompatibility" evidence="1">
    <location>
        <begin position="42"/>
        <end position="208"/>
    </location>
</feature>
<dbReference type="Pfam" id="PF06985">
    <property type="entry name" value="HET"/>
    <property type="match status" value="1"/>
</dbReference>
<proteinExistence type="predicted"/>
<dbReference type="InterPro" id="IPR010730">
    <property type="entry name" value="HET"/>
</dbReference>
<organism evidence="2 3">
    <name type="scientific">Paraphoma chrysanthemicola</name>
    <dbReference type="NCBI Taxonomy" id="798071"/>
    <lineage>
        <taxon>Eukaryota</taxon>
        <taxon>Fungi</taxon>
        <taxon>Dikarya</taxon>
        <taxon>Ascomycota</taxon>
        <taxon>Pezizomycotina</taxon>
        <taxon>Dothideomycetes</taxon>
        <taxon>Pleosporomycetidae</taxon>
        <taxon>Pleosporales</taxon>
        <taxon>Pleosporineae</taxon>
        <taxon>Phaeosphaeriaceae</taxon>
        <taxon>Paraphoma</taxon>
    </lineage>
</organism>
<dbReference type="InterPro" id="IPR052895">
    <property type="entry name" value="HetReg/Transcr_Mod"/>
</dbReference>
<evidence type="ECO:0000313" key="2">
    <source>
        <dbReference type="EMBL" id="KAH7088077.1"/>
    </source>
</evidence>
<reference evidence="2" key="1">
    <citation type="journal article" date="2021" name="Nat. Commun.">
        <title>Genetic determinants of endophytism in the Arabidopsis root mycobiome.</title>
        <authorList>
            <person name="Mesny F."/>
            <person name="Miyauchi S."/>
            <person name="Thiergart T."/>
            <person name="Pickel B."/>
            <person name="Atanasova L."/>
            <person name="Karlsson M."/>
            <person name="Huettel B."/>
            <person name="Barry K.W."/>
            <person name="Haridas S."/>
            <person name="Chen C."/>
            <person name="Bauer D."/>
            <person name="Andreopoulos W."/>
            <person name="Pangilinan J."/>
            <person name="LaButti K."/>
            <person name="Riley R."/>
            <person name="Lipzen A."/>
            <person name="Clum A."/>
            <person name="Drula E."/>
            <person name="Henrissat B."/>
            <person name="Kohler A."/>
            <person name="Grigoriev I.V."/>
            <person name="Martin F.M."/>
            <person name="Hacquard S."/>
        </authorList>
    </citation>
    <scope>NUCLEOTIDE SEQUENCE</scope>
    <source>
        <strain evidence="2">MPI-SDFR-AT-0120</strain>
    </source>
</reference>
<dbReference type="PANTHER" id="PTHR24148">
    <property type="entry name" value="ANKYRIN REPEAT DOMAIN-CONTAINING PROTEIN 39 HOMOLOG-RELATED"/>
    <property type="match status" value="1"/>
</dbReference>
<keyword evidence="3" id="KW-1185">Reference proteome</keyword>
<evidence type="ECO:0000259" key="1">
    <source>
        <dbReference type="Pfam" id="PF06985"/>
    </source>
</evidence>
<dbReference type="PANTHER" id="PTHR24148:SF64">
    <property type="entry name" value="HETEROKARYON INCOMPATIBILITY DOMAIN-CONTAINING PROTEIN"/>
    <property type="match status" value="1"/>
</dbReference>
<comment type="caution">
    <text evidence="2">The sequence shown here is derived from an EMBL/GenBank/DDBJ whole genome shotgun (WGS) entry which is preliminary data.</text>
</comment>
<accession>A0A8K0VZY3</accession>
<dbReference type="OrthoDB" id="5386682at2759"/>
<dbReference type="Proteomes" id="UP000813461">
    <property type="component" value="Unassembled WGS sequence"/>
</dbReference>
<gene>
    <name evidence="2" type="ORF">FB567DRAFT_523641</name>
</gene>
<dbReference type="Pfam" id="PF26639">
    <property type="entry name" value="Het-6_barrel"/>
    <property type="match status" value="1"/>
</dbReference>
<dbReference type="EMBL" id="JAGMVJ010000008">
    <property type="protein sequence ID" value="KAH7088077.1"/>
    <property type="molecule type" value="Genomic_DNA"/>
</dbReference>
<dbReference type="AlphaFoldDB" id="A0A8K0VZY3"/>
<protein>
    <submittedName>
        <fullName evidence="2">HET domain-containing protein</fullName>
    </submittedName>
</protein>